<dbReference type="AlphaFoldDB" id="A0ABD8B2C1"/>
<organism evidence="2 3">
    <name type="scientific">Paenibacillus amylolyticus</name>
    <dbReference type="NCBI Taxonomy" id="1451"/>
    <lineage>
        <taxon>Bacteria</taxon>
        <taxon>Bacillati</taxon>
        <taxon>Bacillota</taxon>
        <taxon>Bacilli</taxon>
        <taxon>Bacillales</taxon>
        <taxon>Paenibacillaceae</taxon>
        <taxon>Paenibacillus</taxon>
    </lineage>
</organism>
<keyword evidence="2" id="KW-0614">Plasmid</keyword>
<reference evidence="2 3" key="1">
    <citation type="submission" date="2024-02" db="EMBL/GenBank/DDBJ databases">
        <title>Complete sequences of two Paenibacillus sp. strains and one Lysinibacillus strain isolated from the environment on STAA medium highlight biotechnological potential.</title>
        <authorList>
            <person name="Attere S.A."/>
            <person name="Piche L.C."/>
            <person name="Intertaglia L."/>
            <person name="Lami R."/>
            <person name="Charette S.J."/>
            <person name="Vincent A.T."/>
        </authorList>
    </citation>
    <scope>NUCLEOTIDE SEQUENCE [LARGE SCALE GENOMIC DNA]</scope>
    <source>
        <strain evidence="2 3">Y5S-7</strain>
        <plasmid evidence="2 3">pY5S7-1</plasmid>
    </source>
</reference>
<feature type="signal peptide" evidence="1">
    <location>
        <begin position="1"/>
        <end position="24"/>
    </location>
</feature>
<geneLocation type="plasmid" evidence="2 3">
    <name>pY5S7-1</name>
</geneLocation>
<gene>
    <name evidence="2" type="ORF">V6668_30460</name>
</gene>
<evidence type="ECO:0000313" key="2">
    <source>
        <dbReference type="EMBL" id="WWP23987.1"/>
    </source>
</evidence>
<dbReference type="EMBL" id="CP145893">
    <property type="protein sequence ID" value="WWP23987.1"/>
    <property type="molecule type" value="Genomic_DNA"/>
</dbReference>
<sequence length="122" mass="13751">MRKKMLLLGLVFILSLLGASSVFAETNNAIVHPSKLVDTAIPVVGQGQYGRYGLEVTKGQVHIILDEQQADYSWKKVHEFTLYTPSGPLAHYYDYWMKNGTRYTITLIAVRDTELGVGYVRN</sequence>
<accession>A0ABD8B2C1</accession>
<keyword evidence="1" id="KW-0732">Signal</keyword>
<proteinExistence type="predicted"/>
<evidence type="ECO:0000256" key="1">
    <source>
        <dbReference type="SAM" id="SignalP"/>
    </source>
</evidence>
<name>A0ABD8B2C1_PAEAM</name>
<dbReference type="RefSeq" id="WP_091036808.1">
    <property type="nucleotide sequence ID" value="NZ_CP145893.1"/>
</dbReference>
<dbReference type="Proteomes" id="UP001364764">
    <property type="component" value="Plasmid pY5S7-1"/>
</dbReference>
<feature type="chain" id="PRO_5044799373" evidence="1">
    <location>
        <begin position="25"/>
        <end position="122"/>
    </location>
</feature>
<dbReference type="GeneID" id="93479891"/>
<evidence type="ECO:0000313" key="3">
    <source>
        <dbReference type="Proteomes" id="UP001364764"/>
    </source>
</evidence>
<protein>
    <submittedName>
        <fullName evidence="2">Uncharacterized protein</fullName>
    </submittedName>
</protein>